<keyword evidence="1" id="KW-0378">Hydrolase</keyword>
<reference evidence="1 2" key="1">
    <citation type="submission" date="2018-10" db="EMBL/GenBank/DDBJ databases">
        <title>Draft genome of Fastidiocella sp. strain 375T, a bacterium isolated from a karstic cave dripping water.</title>
        <authorList>
            <person name="Coelho C."/>
            <person name="Verissimo A."/>
            <person name="Tiago I."/>
        </authorList>
    </citation>
    <scope>NUCLEOTIDE SEQUENCE [LARGE SCALE GENOMIC DNA]</scope>
    <source>
        <strain evidence="1 2">CAVE-375</strain>
    </source>
</reference>
<sequence length="253" mass="27095">MKRPVIGIPCCRWWLKESQFFHLVGEKYIRAAEGAGGLPLLLPALGEAPPIEQLLDTVDGLLFTGSPSNIEPHHYGAASVEGDFNDPQRDATTLPLVRAAIDAGIPVLGICRGFQEINVALGGSLHAKVHEVPGMKDHRDPGGTLEEMYALAHPVSFAEGGVLHRLAGKSEAQVNSLHGQGVATLAPVLQAEAYAPDGLVEAFSVKEARAFALAVQWHPEWQYQDNPLSLAILEAFGEACSARKAARHTHPSN</sequence>
<comment type="caution">
    <text evidence="1">The sequence shown here is derived from an EMBL/GenBank/DDBJ whole genome shotgun (WGS) entry which is preliminary data.</text>
</comment>
<proteinExistence type="predicted"/>
<dbReference type="Gene3D" id="3.40.50.880">
    <property type="match status" value="1"/>
</dbReference>
<dbReference type="InterPro" id="IPR011697">
    <property type="entry name" value="Peptidase_C26"/>
</dbReference>
<dbReference type="PANTHER" id="PTHR43235">
    <property type="entry name" value="GLUTAMINE AMIDOTRANSFERASE PB2B2.05-RELATED"/>
    <property type="match status" value="1"/>
</dbReference>
<dbReference type="Pfam" id="PF07722">
    <property type="entry name" value="Peptidase_C26"/>
    <property type="match status" value="1"/>
</dbReference>
<evidence type="ECO:0000313" key="2">
    <source>
        <dbReference type="Proteomes" id="UP000290682"/>
    </source>
</evidence>
<gene>
    <name evidence="1" type="ORF">EBB06_08740</name>
</gene>
<keyword evidence="2" id="KW-1185">Reference proteome</keyword>
<dbReference type="SUPFAM" id="SSF52317">
    <property type="entry name" value="Class I glutamine amidotransferase-like"/>
    <property type="match status" value="1"/>
</dbReference>
<dbReference type="RefSeq" id="WP_129212822.1">
    <property type="nucleotide sequence ID" value="NZ_REGR01000007.1"/>
</dbReference>
<dbReference type="Proteomes" id="UP000290682">
    <property type="component" value="Unassembled WGS sequence"/>
</dbReference>
<dbReference type="InterPro" id="IPR029062">
    <property type="entry name" value="Class_I_gatase-like"/>
</dbReference>
<dbReference type="PANTHER" id="PTHR43235:SF1">
    <property type="entry name" value="GLUTAMINE AMIDOTRANSFERASE PB2B2.05-RELATED"/>
    <property type="match status" value="1"/>
</dbReference>
<dbReference type="CDD" id="cd01745">
    <property type="entry name" value="GATase1_2"/>
    <property type="match status" value="1"/>
</dbReference>
<dbReference type="GO" id="GO:0016787">
    <property type="term" value="F:hydrolase activity"/>
    <property type="evidence" value="ECO:0007669"/>
    <property type="project" value="UniProtKB-KW"/>
</dbReference>
<dbReference type="EMBL" id="REGR01000007">
    <property type="protein sequence ID" value="RXZ43752.1"/>
    <property type="molecule type" value="Genomic_DNA"/>
</dbReference>
<dbReference type="PROSITE" id="PS51273">
    <property type="entry name" value="GATASE_TYPE_1"/>
    <property type="match status" value="1"/>
</dbReference>
<protein>
    <submittedName>
        <fullName evidence="1">Gamma-glutamyl-gamma-aminobutyrate hydrolase family protein</fullName>
    </submittedName>
</protein>
<dbReference type="InterPro" id="IPR044668">
    <property type="entry name" value="PuuD-like"/>
</dbReference>
<organism evidence="1 2">
    <name type="scientific">Crenobacter cavernae</name>
    <dbReference type="NCBI Taxonomy" id="2290923"/>
    <lineage>
        <taxon>Bacteria</taxon>
        <taxon>Pseudomonadati</taxon>
        <taxon>Pseudomonadota</taxon>
        <taxon>Betaproteobacteria</taxon>
        <taxon>Neisseriales</taxon>
        <taxon>Neisseriaceae</taxon>
        <taxon>Crenobacter</taxon>
    </lineage>
</organism>
<accession>A0ABY0FCC6</accession>
<name>A0ABY0FCC6_9NEIS</name>
<evidence type="ECO:0000313" key="1">
    <source>
        <dbReference type="EMBL" id="RXZ43752.1"/>
    </source>
</evidence>